<dbReference type="AlphaFoldDB" id="A0A6H5GD15"/>
<proteinExistence type="predicted"/>
<protein>
    <submittedName>
        <fullName evidence="2">Uncharacterized protein</fullName>
    </submittedName>
</protein>
<dbReference type="Proteomes" id="UP000479000">
    <property type="component" value="Unassembled WGS sequence"/>
</dbReference>
<name>A0A6H5GD15_9HEMI</name>
<organism evidence="2 3">
    <name type="scientific">Nesidiocoris tenuis</name>
    <dbReference type="NCBI Taxonomy" id="355587"/>
    <lineage>
        <taxon>Eukaryota</taxon>
        <taxon>Metazoa</taxon>
        <taxon>Ecdysozoa</taxon>
        <taxon>Arthropoda</taxon>
        <taxon>Hexapoda</taxon>
        <taxon>Insecta</taxon>
        <taxon>Pterygota</taxon>
        <taxon>Neoptera</taxon>
        <taxon>Paraneoptera</taxon>
        <taxon>Hemiptera</taxon>
        <taxon>Heteroptera</taxon>
        <taxon>Panheteroptera</taxon>
        <taxon>Cimicomorpha</taxon>
        <taxon>Miridae</taxon>
        <taxon>Dicyphina</taxon>
        <taxon>Nesidiocoris</taxon>
    </lineage>
</organism>
<evidence type="ECO:0000313" key="3">
    <source>
        <dbReference type="Proteomes" id="UP000479000"/>
    </source>
</evidence>
<keyword evidence="3" id="KW-1185">Reference proteome</keyword>
<accession>A0A6H5GD15</accession>
<dbReference type="EMBL" id="CADCXU010009349">
    <property type="protein sequence ID" value="CAB0000272.1"/>
    <property type="molecule type" value="Genomic_DNA"/>
</dbReference>
<evidence type="ECO:0000313" key="2">
    <source>
        <dbReference type="EMBL" id="CAB0000272.1"/>
    </source>
</evidence>
<sequence>MEICSQSRKVASKSSRTRPLSAENTRLNKIACAIPNTCSTAGITTRTTPTTSTSLTLIKLSANFT</sequence>
<reference evidence="2 3" key="1">
    <citation type="submission" date="2020-02" db="EMBL/GenBank/DDBJ databases">
        <authorList>
            <person name="Ferguson B K."/>
        </authorList>
    </citation>
    <scope>NUCLEOTIDE SEQUENCE [LARGE SCALE GENOMIC DNA]</scope>
</reference>
<evidence type="ECO:0000256" key="1">
    <source>
        <dbReference type="SAM" id="MobiDB-lite"/>
    </source>
</evidence>
<feature type="non-terminal residue" evidence="2">
    <location>
        <position position="65"/>
    </location>
</feature>
<feature type="region of interest" description="Disordered" evidence="1">
    <location>
        <begin position="1"/>
        <end position="21"/>
    </location>
</feature>
<gene>
    <name evidence="2" type="ORF">NTEN_LOCUS6282</name>
</gene>